<dbReference type="Gene3D" id="2.60.40.60">
    <property type="entry name" value="Cadherins"/>
    <property type="match status" value="5"/>
</dbReference>
<evidence type="ECO:0000256" key="9">
    <source>
        <dbReference type="ARBA" id="ARBA00022837"/>
    </source>
</evidence>
<name>A0AAQ4S4E5_GASAC</name>
<feature type="signal peptide" evidence="18">
    <location>
        <begin position="1"/>
        <end position="24"/>
    </location>
</feature>
<evidence type="ECO:0000313" key="21">
    <source>
        <dbReference type="Proteomes" id="UP000007635"/>
    </source>
</evidence>
<evidence type="ECO:0000256" key="18">
    <source>
        <dbReference type="SAM" id="SignalP"/>
    </source>
</evidence>
<dbReference type="PROSITE" id="PS00232">
    <property type="entry name" value="CADHERIN_1"/>
    <property type="match status" value="2"/>
</dbReference>
<dbReference type="PRINTS" id="PR01818">
    <property type="entry name" value="DESMOCADHERN"/>
</dbReference>
<evidence type="ECO:0000256" key="15">
    <source>
        <dbReference type="PROSITE-ProRule" id="PRU00043"/>
    </source>
</evidence>
<keyword evidence="11" id="KW-0965">Cell junction</keyword>
<dbReference type="GO" id="GO:0005886">
    <property type="term" value="C:plasma membrane"/>
    <property type="evidence" value="ECO:0007669"/>
    <property type="project" value="UniProtKB-SubCell"/>
</dbReference>
<proteinExistence type="predicted"/>
<accession>A0AAQ4S4E5</accession>
<dbReference type="InterPro" id="IPR015919">
    <property type="entry name" value="Cadherin-like_sf"/>
</dbReference>
<dbReference type="FunFam" id="2.60.40.60:FF:000031">
    <property type="entry name" value="Cadherin 3"/>
    <property type="match status" value="1"/>
</dbReference>
<dbReference type="Pfam" id="PF01049">
    <property type="entry name" value="CADH_Y-type_LIR"/>
    <property type="match status" value="1"/>
</dbReference>
<dbReference type="AlphaFoldDB" id="A0AAQ4S4E5"/>
<evidence type="ECO:0000256" key="1">
    <source>
        <dbReference type="ARBA" id="ARBA00004251"/>
    </source>
</evidence>
<evidence type="ECO:0000256" key="8">
    <source>
        <dbReference type="ARBA" id="ARBA00022737"/>
    </source>
</evidence>
<dbReference type="SMART" id="SM00112">
    <property type="entry name" value="CA"/>
    <property type="match status" value="3"/>
</dbReference>
<dbReference type="GO" id="GO:0030057">
    <property type="term" value="C:desmosome"/>
    <property type="evidence" value="ECO:0007669"/>
    <property type="project" value="UniProtKB-SubCell"/>
</dbReference>
<dbReference type="GO" id="GO:0005509">
    <property type="term" value="F:calcium ion binding"/>
    <property type="evidence" value="ECO:0007669"/>
    <property type="project" value="UniProtKB-UniRule"/>
</dbReference>
<reference evidence="20" key="3">
    <citation type="submission" date="2025-09" db="UniProtKB">
        <authorList>
            <consortium name="Ensembl"/>
        </authorList>
    </citation>
    <scope>IDENTIFICATION</scope>
</reference>
<evidence type="ECO:0000256" key="5">
    <source>
        <dbReference type="ARBA" id="ARBA00022692"/>
    </source>
</evidence>
<keyword evidence="9 15" id="KW-0106">Calcium</keyword>
<dbReference type="FunFam" id="2.60.40.60:FF:000068">
    <property type="entry name" value="Desmoglein 1"/>
    <property type="match status" value="1"/>
</dbReference>
<dbReference type="GO" id="GO:0045216">
    <property type="term" value="P:cell-cell junction organization"/>
    <property type="evidence" value="ECO:0007669"/>
    <property type="project" value="UniProtKB-ARBA"/>
</dbReference>
<dbReference type="PRINTS" id="PR00205">
    <property type="entry name" value="CADHERIN"/>
</dbReference>
<dbReference type="InterPro" id="IPR009122">
    <property type="entry name" value="Desmosomal_cadherin"/>
</dbReference>
<keyword evidence="13" id="KW-0472">Membrane</keyword>
<dbReference type="FunFam" id="2.60.40.60:FF:000074">
    <property type="entry name" value="Desmoglein 4"/>
    <property type="match status" value="1"/>
</dbReference>
<dbReference type="PANTHER" id="PTHR24025">
    <property type="entry name" value="DESMOGLEIN FAMILY MEMBER"/>
    <property type="match status" value="1"/>
</dbReference>
<evidence type="ECO:0000259" key="19">
    <source>
        <dbReference type="PROSITE" id="PS50268"/>
    </source>
</evidence>
<evidence type="ECO:0000313" key="20">
    <source>
        <dbReference type="Ensembl" id="ENSGACP00000070495.1"/>
    </source>
</evidence>
<evidence type="ECO:0000256" key="6">
    <source>
        <dbReference type="ARBA" id="ARBA00022723"/>
    </source>
</evidence>
<dbReference type="InterPro" id="IPR000233">
    <property type="entry name" value="Cadherin_Y-type_LIR"/>
</dbReference>
<dbReference type="Ensembl" id="ENSGACT00000077642.1">
    <property type="protein sequence ID" value="ENSGACP00000070495.1"/>
    <property type="gene ID" value="ENSGACG00000002084.2"/>
</dbReference>
<dbReference type="Pfam" id="PF00028">
    <property type="entry name" value="Cadherin"/>
    <property type="match status" value="4"/>
</dbReference>
<dbReference type="InterPro" id="IPR050971">
    <property type="entry name" value="Cadherin-domain_protein"/>
</dbReference>
<dbReference type="Proteomes" id="UP000007635">
    <property type="component" value="Chromosome VIII"/>
</dbReference>
<feature type="domain" description="Cadherin" evidence="19">
    <location>
        <begin position="60"/>
        <end position="141"/>
    </location>
</feature>
<evidence type="ECO:0000256" key="17">
    <source>
        <dbReference type="RuleBase" id="RU004358"/>
    </source>
</evidence>
<keyword evidence="4" id="KW-0165">Cleavage on pair of basic residues</keyword>
<protein>
    <recommendedName>
        <fullName evidence="19">Cadherin domain-containing protein</fullName>
    </recommendedName>
</protein>
<dbReference type="InterPro" id="IPR027397">
    <property type="entry name" value="Catenin-bd_sf"/>
</dbReference>
<feature type="domain" description="Cadherin" evidence="19">
    <location>
        <begin position="379"/>
        <end position="464"/>
    </location>
</feature>
<dbReference type="FunFam" id="2.60.40.60:FF:000011">
    <property type="entry name" value="Cadherin 1"/>
    <property type="match status" value="1"/>
</dbReference>
<dbReference type="PROSITE" id="PS50268">
    <property type="entry name" value="CADHERIN_2"/>
    <property type="match status" value="4"/>
</dbReference>
<dbReference type="InterPro" id="IPR002126">
    <property type="entry name" value="Cadherin-like_dom"/>
</dbReference>
<dbReference type="GO" id="GO:0007156">
    <property type="term" value="P:homophilic cell adhesion via plasma membrane adhesion molecules"/>
    <property type="evidence" value="ECO:0007669"/>
    <property type="project" value="InterPro"/>
</dbReference>
<sequence>MIGVSSPLFLLLLLTAVIARIASSGDNLVRKKREWILPPRPLMENEDYTQQDFIAKIRSDAESSMDIEYALEGIGANERPYGLFIVDPKTGFIRVTKVLDREVIDTYNLSGVAKYKDGRHAEKKIDIRIKVVDVNDNPPVFGDIKPGSVKELSAAGTSVMKITATDADEPNNPNSQIAYSLLEQNPPHDMFEIRKDGTIYVKNSALDREVQHYLLSQNLATSTVTINVEDVNDNHPTLEKKQFSGSIDENTKNVEVMRIKAQDLDLKATDNWITVFDIVKGNEAGYFSIKTDPITNEGILMLDKEVDYEDVKDLKLGLAIRNKAPFFDGSGGGGGEYEINIKVNNQREGASFDPKVKAIPVSEGGGTFDMNQVIGTYWATDGDTGKQAENVRYAKGWDPDNWLTIDPKTAQIKLNKMPDRESPYLVNGTYMAKVLCISDDMPSKTSTGTIAIQVEDFNDNCPILTNDIETICTPVDAIIVNARDEDAFPNGAPFDFAIIPEETQGKWQVENFNESAVILRAVGAVWPGSYEVSLLVKDQQGQACPQPQKVTVQVCTCEDGVTCGTRGAGGQPSRWAKFGPAGIGLLFLVLLLMLLFCQCGGVGGVNGDFAEIPFASKPHIVNYHTEGQGENTVGLPFTRMGRSGSRIEPRPLQQVDGCGSGGFRERTWIQGLSNGSHYERRESRVGGGMFDGMALQDQFLGQYYTQKVTSENENLGLKDSLLVFDYEGQGSSAGSVGCCSLLESDNDLHFLDDLGAKFKTLAEVCSVLSINTQTSVSTSMTSQQQPPPPKLQPTVARTVVRDSSERSQVIKESTATVRQGMTVADEGMLNQGQMVLLQPQQQQQIYYTTGPMLQPAHFVVQPQIQNTVLLAEAPATNLQSMVMVNGLQTGPAQGMVVQGQTMMSGGQAQGPHMVLVESCGIQGGGGNVIHNGTLSGSQTMMMVESKVPAGSMSYVQGGTLQGGTLRSEGLSGSQRVLVAGGSTSSGGPLVQVAGGLSQRSVVSGSQRVHHSKDSPATGSQINMVRSSTTTVNSTPTYRKVMVQETRERH</sequence>
<keyword evidence="3" id="KW-1003">Cell membrane</keyword>
<keyword evidence="6" id="KW-0479">Metal-binding</keyword>
<evidence type="ECO:0000256" key="2">
    <source>
        <dbReference type="ARBA" id="ARBA00004568"/>
    </source>
</evidence>
<dbReference type="GeneTree" id="ENSGT01030000234624"/>
<evidence type="ECO:0000256" key="3">
    <source>
        <dbReference type="ARBA" id="ARBA00022475"/>
    </source>
</evidence>
<keyword evidence="21" id="KW-1185">Reference proteome</keyword>
<keyword evidence="7 18" id="KW-0732">Signal</keyword>
<dbReference type="FunFam" id="4.10.900.10:FF:000003">
    <property type="entry name" value="Desmoglein 1"/>
    <property type="match status" value="1"/>
</dbReference>
<dbReference type="GO" id="GO:0055113">
    <property type="term" value="P:epiboly involved in gastrulation with mouth forming second"/>
    <property type="evidence" value="ECO:0007669"/>
    <property type="project" value="UniProtKB-ARBA"/>
</dbReference>
<evidence type="ECO:0000256" key="10">
    <source>
        <dbReference type="ARBA" id="ARBA00022889"/>
    </source>
</evidence>
<keyword evidence="10 16" id="KW-0130">Cell adhesion</keyword>
<reference evidence="20 21" key="1">
    <citation type="journal article" date="2021" name="G3 (Bethesda)">
        <title>Improved contiguity of the threespine stickleback genome using long-read sequencing.</title>
        <authorList>
            <person name="Nath S."/>
            <person name="Shaw D.E."/>
            <person name="White M.A."/>
        </authorList>
    </citation>
    <scope>NUCLEOTIDE SEQUENCE [LARGE SCALE GENOMIC DNA]</scope>
    <source>
        <strain evidence="20 21">Lake Benthic</strain>
    </source>
</reference>
<keyword evidence="8" id="KW-0677">Repeat</keyword>
<dbReference type="SUPFAM" id="SSF49313">
    <property type="entry name" value="Cadherin-like"/>
    <property type="match status" value="5"/>
</dbReference>
<organism evidence="20 21">
    <name type="scientific">Gasterosteus aculeatus aculeatus</name>
    <name type="common">three-spined stickleback</name>
    <dbReference type="NCBI Taxonomy" id="481459"/>
    <lineage>
        <taxon>Eukaryota</taxon>
        <taxon>Metazoa</taxon>
        <taxon>Chordata</taxon>
        <taxon>Craniata</taxon>
        <taxon>Vertebrata</taxon>
        <taxon>Euteleostomi</taxon>
        <taxon>Actinopterygii</taxon>
        <taxon>Neopterygii</taxon>
        <taxon>Teleostei</taxon>
        <taxon>Neoteleostei</taxon>
        <taxon>Acanthomorphata</taxon>
        <taxon>Eupercaria</taxon>
        <taxon>Perciformes</taxon>
        <taxon>Cottioidei</taxon>
        <taxon>Gasterosteales</taxon>
        <taxon>Gasterosteidae</taxon>
        <taxon>Gasterosteus</taxon>
    </lineage>
</organism>
<dbReference type="InterPro" id="IPR020894">
    <property type="entry name" value="Cadherin_CS"/>
</dbReference>
<feature type="domain" description="Cadherin" evidence="19">
    <location>
        <begin position="239"/>
        <end position="356"/>
    </location>
</feature>
<feature type="chain" id="PRO_5042818752" description="Cadherin domain-containing protein" evidence="18">
    <location>
        <begin position="25"/>
        <end position="1049"/>
    </location>
</feature>
<evidence type="ECO:0000256" key="4">
    <source>
        <dbReference type="ARBA" id="ARBA00022685"/>
    </source>
</evidence>
<dbReference type="Gene3D" id="4.10.900.10">
    <property type="entry name" value="TCF3-CBD (Catenin binding domain)"/>
    <property type="match status" value="1"/>
</dbReference>
<evidence type="ECO:0000256" key="11">
    <source>
        <dbReference type="ARBA" id="ARBA00022949"/>
    </source>
</evidence>
<reference evidence="20" key="2">
    <citation type="submission" date="2025-08" db="UniProtKB">
        <authorList>
            <consortium name="Ensembl"/>
        </authorList>
    </citation>
    <scope>IDENTIFICATION</scope>
</reference>
<keyword evidence="5 16" id="KW-0812">Transmembrane</keyword>
<comment type="function">
    <text evidence="17">A component of desmosome cell-cell junctions which are required for positive regulation of cellular adhesion. Involved in the interaction of plaque proteins and intermediate filaments mediating cell-cell adhesion.</text>
</comment>
<keyword evidence="12" id="KW-1133">Transmembrane helix</keyword>
<evidence type="ECO:0000256" key="12">
    <source>
        <dbReference type="ARBA" id="ARBA00022989"/>
    </source>
</evidence>
<feature type="domain" description="Cadherin" evidence="19">
    <location>
        <begin position="141"/>
        <end position="238"/>
    </location>
</feature>
<dbReference type="CDD" id="cd11304">
    <property type="entry name" value="Cadherin_repeat"/>
    <property type="match status" value="3"/>
</dbReference>
<evidence type="ECO:0000256" key="13">
    <source>
        <dbReference type="ARBA" id="ARBA00023136"/>
    </source>
</evidence>
<evidence type="ECO:0000256" key="14">
    <source>
        <dbReference type="ARBA" id="ARBA00023180"/>
    </source>
</evidence>
<keyword evidence="14" id="KW-0325">Glycoprotein</keyword>
<dbReference type="PANTHER" id="PTHR24025:SF29">
    <property type="entry name" value="DESMOGLEIN-2-LIKE-RELATED"/>
    <property type="match status" value="1"/>
</dbReference>
<comment type="subcellular location">
    <subcellularLocation>
        <location evidence="2">Cell junction</location>
        <location evidence="2">Desmosome</location>
    </subcellularLocation>
    <subcellularLocation>
        <location evidence="1 16">Cell membrane</location>
        <topology evidence="1 16">Single-pass type I membrane protein</topology>
    </subcellularLocation>
</comment>
<dbReference type="FunFam" id="2.60.40.60:FF:000083">
    <property type="entry name" value="Desmoglein 1"/>
    <property type="match status" value="1"/>
</dbReference>
<evidence type="ECO:0000256" key="7">
    <source>
        <dbReference type="ARBA" id="ARBA00022729"/>
    </source>
</evidence>
<evidence type="ECO:0000256" key="16">
    <source>
        <dbReference type="RuleBase" id="RU003318"/>
    </source>
</evidence>